<proteinExistence type="predicted"/>
<dbReference type="InterPro" id="IPR023346">
    <property type="entry name" value="Lysozyme-like_dom_sf"/>
</dbReference>
<accession>A0A2H0QVU0</accession>
<reference evidence="1 2" key="1">
    <citation type="submission" date="2017-09" db="EMBL/GenBank/DDBJ databases">
        <title>Depth-based differentiation of microbial function through sediment-hosted aquifers and enrichment of novel symbionts in the deep terrestrial subsurface.</title>
        <authorList>
            <person name="Probst A.J."/>
            <person name="Ladd B."/>
            <person name="Jarett J.K."/>
            <person name="Geller-Mcgrath D.E."/>
            <person name="Sieber C.M."/>
            <person name="Emerson J.B."/>
            <person name="Anantharaman K."/>
            <person name="Thomas B.C."/>
            <person name="Malmstrom R."/>
            <person name="Stieglmeier M."/>
            <person name="Klingl A."/>
            <person name="Woyke T."/>
            <person name="Ryan C.M."/>
            <person name="Banfield J.F."/>
        </authorList>
    </citation>
    <scope>NUCLEOTIDE SEQUENCE [LARGE SCALE GENOMIC DNA]</scope>
    <source>
        <strain evidence="1">CG10_big_fil_rev_8_21_14_0_10_42_12</strain>
    </source>
</reference>
<evidence type="ECO:0000313" key="1">
    <source>
        <dbReference type="EMBL" id="PIR38400.1"/>
    </source>
</evidence>
<evidence type="ECO:0000313" key="2">
    <source>
        <dbReference type="Proteomes" id="UP000231333"/>
    </source>
</evidence>
<comment type="caution">
    <text evidence="1">The sequence shown here is derived from an EMBL/GenBank/DDBJ whole genome shotgun (WGS) entry which is preliminary data.</text>
</comment>
<evidence type="ECO:0008006" key="3">
    <source>
        <dbReference type="Google" id="ProtNLM"/>
    </source>
</evidence>
<dbReference type="SUPFAM" id="SSF53955">
    <property type="entry name" value="Lysozyme-like"/>
    <property type="match status" value="1"/>
</dbReference>
<sequence>MMFQSVSGTSMPMPIPASLEANASTDVVAVTETKRKLDMDSMTTEEYVRHYFSDIPVMAEIARCESRFRHYVNGEVLRGEMVPQDRGVMQVNEYYHLEDSKKLGFDIYTLEGNVAYARYLYEKQGTRPWRASAKCWGNAYPAHYELAMR</sequence>
<dbReference type="AlphaFoldDB" id="A0A2H0QVU0"/>
<dbReference type="Proteomes" id="UP000231333">
    <property type="component" value="Unassembled WGS sequence"/>
</dbReference>
<gene>
    <name evidence="1" type="ORF">COV34_02220</name>
</gene>
<name>A0A2H0QVU0_9BACT</name>
<dbReference type="EMBL" id="PCXL01000011">
    <property type="protein sequence ID" value="PIR38400.1"/>
    <property type="molecule type" value="Genomic_DNA"/>
</dbReference>
<protein>
    <recommendedName>
        <fullName evidence="3">Transglycosylase SLT domain-containing protein</fullName>
    </recommendedName>
</protein>
<organism evidence="1 2">
    <name type="scientific">Candidatus Zambryskibacteria bacterium CG10_big_fil_rev_8_21_14_0_10_42_12</name>
    <dbReference type="NCBI Taxonomy" id="1975115"/>
    <lineage>
        <taxon>Bacteria</taxon>
        <taxon>Candidatus Zambryskiibacteriota</taxon>
    </lineage>
</organism>